<dbReference type="RefSeq" id="WP_224829886.1">
    <property type="nucleotide sequence ID" value="NZ_JAIVEF010000030.1"/>
</dbReference>
<dbReference type="EMBL" id="JBHSJG010000044">
    <property type="protein sequence ID" value="MFC4989276.1"/>
    <property type="molecule type" value="Genomic_DNA"/>
</dbReference>
<comment type="caution">
    <text evidence="1">The sequence shown here is derived from an EMBL/GenBank/DDBJ whole genome shotgun (WGS) entry which is preliminary data.</text>
</comment>
<accession>A0ABD5QI54</accession>
<dbReference type="Proteomes" id="UP001595925">
    <property type="component" value="Unassembled WGS sequence"/>
</dbReference>
<protein>
    <submittedName>
        <fullName evidence="1">Uncharacterized protein</fullName>
    </submittedName>
</protein>
<organism evidence="1 2">
    <name type="scientific">Saliphagus infecundisoli</name>
    <dbReference type="NCBI Taxonomy" id="1849069"/>
    <lineage>
        <taxon>Archaea</taxon>
        <taxon>Methanobacteriati</taxon>
        <taxon>Methanobacteriota</taxon>
        <taxon>Stenosarchaea group</taxon>
        <taxon>Halobacteria</taxon>
        <taxon>Halobacteriales</taxon>
        <taxon>Natrialbaceae</taxon>
        <taxon>Saliphagus</taxon>
    </lineage>
</organism>
<evidence type="ECO:0000313" key="2">
    <source>
        <dbReference type="Proteomes" id="UP001595925"/>
    </source>
</evidence>
<reference evidence="1 2" key="1">
    <citation type="journal article" date="2019" name="Int. J. Syst. Evol. Microbiol.">
        <title>The Global Catalogue of Microorganisms (GCM) 10K type strain sequencing project: providing services to taxonomists for standard genome sequencing and annotation.</title>
        <authorList>
            <consortium name="The Broad Institute Genomics Platform"/>
            <consortium name="The Broad Institute Genome Sequencing Center for Infectious Disease"/>
            <person name="Wu L."/>
            <person name="Ma J."/>
        </authorList>
    </citation>
    <scope>NUCLEOTIDE SEQUENCE [LARGE SCALE GENOMIC DNA]</scope>
    <source>
        <strain evidence="1 2">CGMCC 1.15824</strain>
    </source>
</reference>
<proteinExistence type="predicted"/>
<evidence type="ECO:0000313" key="1">
    <source>
        <dbReference type="EMBL" id="MFC4989276.1"/>
    </source>
</evidence>
<keyword evidence="2" id="KW-1185">Reference proteome</keyword>
<dbReference type="AlphaFoldDB" id="A0ABD5QI54"/>
<sequence length="73" mass="8089">MDPEDFQRIQEAMPNIGTVRSFNVVEGAELSGDELIIYIEGDNGGFRFPMDAVRAEDMAAFFDDLADELAVES</sequence>
<gene>
    <name evidence="1" type="ORF">ACFPFO_16225</name>
</gene>
<name>A0ABD5QI54_9EURY</name>